<dbReference type="EMBL" id="JASNQZ010000005">
    <property type="protein sequence ID" value="KAL0957716.1"/>
    <property type="molecule type" value="Genomic_DNA"/>
</dbReference>
<feature type="region of interest" description="Disordered" evidence="1">
    <location>
        <begin position="34"/>
        <end position="60"/>
    </location>
</feature>
<evidence type="ECO:0000313" key="2">
    <source>
        <dbReference type="EMBL" id="KAL0957716.1"/>
    </source>
</evidence>
<sequence>MLIKRICKHTKDNPSIADDPLTQGLVTYRARKVRKTSDEKAAEDAVEASKEPTAPTGADRFFWSNGLKQIPHPSFVR</sequence>
<organism evidence="2 3">
    <name type="scientific">Hohenbuehelia grisea</name>
    <dbReference type="NCBI Taxonomy" id="104357"/>
    <lineage>
        <taxon>Eukaryota</taxon>
        <taxon>Fungi</taxon>
        <taxon>Dikarya</taxon>
        <taxon>Basidiomycota</taxon>
        <taxon>Agaricomycotina</taxon>
        <taxon>Agaricomycetes</taxon>
        <taxon>Agaricomycetidae</taxon>
        <taxon>Agaricales</taxon>
        <taxon>Pleurotineae</taxon>
        <taxon>Pleurotaceae</taxon>
        <taxon>Hohenbuehelia</taxon>
    </lineage>
</organism>
<feature type="compositionally biased region" description="Basic and acidic residues" evidence="1">
    <location>
        <begin position="35"/>
        <end position="50"/>
    </location>
</feature>
<keyword evidence="3" id="KW-1185">Reference proteome</keyword>
<evidence type="ECO:0000256" key="1">
    <source>
        <dbReference type="SAM" id="MobiDB-lite"/>
    </source>
</evidence>
<dbReference type="Proteomes" id="UP001556367">
    <property type="component" value="Unassembled WGS sequence"/>
</dbReference>
<protein>
    <submittedName>
        <fullName evidence="2">Uncharacterized protein</fullName>
    </submittedName>
</protein>
<gene>
    <name evidence="2" type="ORF">HGRIS_001496</name>
</gene>
<reference evidence="3" key="1">
    <citation type="submission" date="2024-06" db="EMBL/GenBank/DDBJ databases">
        <title>Multi-omics analyses provide insights into the biosynthesis of the anticancer antibiotic pleurotin in Hohenbuehelia grisea.</title>
        <authorList>
            <person name="Weaver J.A."/>
            <person name="Alberti F."/>
        </authorList>
    </citation>
    <scope>NUCLEOTIDE SEQUENCE [LARGE SCALE GENOMIC DNA]</scope>
    <source>
        <strain evidence="3">T-177</strain>
    </source>
</reference>
<proteinExistence type="predicted"/>
<name>A0ABR3JRM3_9AGAR</name>
<evidence type="ECO:0000313" key="3">
    <source>
        <dbReference type="Proteomes" id="UP001556367"/>
    </source>
</evidence>
<accession>A0ABR3JRM3</accession>
<comment type="caution">
    <text evidence="2">The sequence shown here is derived from an EMBL/GenBank/DDBJ whole genome shotgun (WGS) entry which is preliminary data.</text>
</comment>